<dbReference type="AlphaFoldDB" id="A0A381YQS9"/>
<proteinExistence type="predicted"/>
<reference evidence="1" key="1">
    <citation type="submission" date="2018-05" db="EMBL/GenBank/DDBJ databases">
        <authorList>
            <person name="Lanie J.A."/>
            <person name="Ng W.-L."/>
            <person name="Kazmierczak K.M."/>
            <person name="Andrzejewski T.M."/>
            <person name="Davidsen T.M."/>
            <person name="Wayne K.J."/>
            <person name="Tettelin H."/>
            <person name="Glass J.I."/>
            <person name="Rusch D."/>
            <person name="Podicherti R."/>
            <person name="Tsui H.-C.T."/>
            <person name="Winkler M.E."/>
        </authorList>
    </citation>
    <scope>NUCLEOTIDE SEQUENCE</scope>
</reference>
<dbReference type="EMBL" id="UINC01018726">
    <property type="protein sequence ID" value="SVA78913.1"/>
    <property type="molecule type" value="Genomic_DNA"/>
</dbReference>
<organism evidence="1">
    <name type="scientific">marine metagenome</name>
    <dbReference type="NCBI Taxonomy" id="408172"/>
    <lineage>
        <taxon>unclassified sequences</taxon>
        <taxon>metagenomes</taxon>
        <taxon>ecological metagenomes</taxon>
    </lineage>
</organism>
<protein>
    <submittedName>
        <fullName evidence="1">Uncharacterized protein</fullName>
    </submittedName>
</protein>
<name>A0A381YQS9_9ZZZZ</name>
<sequence length="34" mass="3903">MSFMKEYILFVVIIFSGLFGAEKKALTEIMTNET</sequence>
<accession>A0A381YQS9</accession>
<gene>
    <name evidence="1" type="ORF">METZ01_LOCUS131767</name>
</gene>
<evidence type="ECO:0000313" key="1">
    <source>
        <dbReference type="EMBL" id="SVA78913.1"/>
    </source>
</evidence>